<dbReference type="AlphaFoldDB" id="A0A381DKA2"/>
<dbReference type="GeneID" id="93089899"/>
<protein>
    <recommendedName>
        <fullName evidence="4">Tetratricopeptide repeat protein</fullName>
    </recommendedName>
</protein>
<reference evidence="2 3" key="1">
    <citation type="submission" date="2018-06" db="EMBL/GenBank/DDBJ databases">
        <authorList>
            <consortium name="Pathogen Informatics"/>
            <person name="Doyle S."/>
        </authorList>
    </citation>
    <scope>NUCLEOTIDE SEQUENCE [LARGE SCALE GENOMIC DNA]</scope>
    <source>
        <strain evidence="2 3">NCTC12475</strain>
    </source>
</reference>
<keyword evidence="1" id="KW-1133">Transmembrane helix</keyword>
<sequence length="642" mass="74620">MENSFRLCLYSNVFFDVSYLESKFDGIKNLFFSTYILQNGEFDDELFYELKNGNLSVFLLDLSKELNEAKNILKLLLAEFYNSKIVIIFLGNEYLLDEQEPEFQKYAKENFKVMYLYNQENISKGVISEFEIAKFELNELLDKSLFLNNDKFVLTNDENTNYPNAMALNEQKMEANNALEIWNIEACLKHLKNALELKPLDFASNFYFAYVLMTKNSKKFFIKIKEALINSISIAKKSNDISSYALCAAFLARAYLMAGKQNECISILSDAKNSDENLAFIRYEMAKFLVLKKRFDEAKNELENAFRFNVDTLKLIKKDPFFNDYAELRDDLLKKEDIISSMDEYKINFVDKKIKKDDEKPNFNIENESKKSIFEQLSYIKESLDEMEFDEENSKLHKDEFIKFISNKSKESLEFEEKKKAVKIEHSSNLESSNLKFYNNLLSLKNKKKQSLKSFFITIGFIFIIMLALCFLLSQKNGGFHIGFFIITTVIALGAVIIGGSLINKKYDKMISINSQNRQDAQDELEDIYKQNIKEISQKQDETLKNLYENSIKEKLLNIKNSIESFENIYINSGSIKTIFSSLKNATQGEVVVVSKDDKGYELKEDFPISLEINKTDGHFLAKVVYKDQNEIVLSRFGAYKD</sequence>
<gene>
    <name evidence="2" type="ORF">NCTC12475_01244</name>
</gene>
<feature type="transmembrane region" description="Helical" evidence="1">
    <location>
        <begin position="455"/>
        <end position="474"/>
    </location>
</feature>
<keyword evidence="3" id="KW-1185">Reference proteome</keyword>
<feature type="transmembrane region" description="Helical" evidence="1">
    <location>
        <begin position="480"/>
        <end position="503"/>
    </location>
</feature>
<name>A0A381DKA2_9BACT</name>
<evidence type="ECO:0000313" key="2">
    <source>
        <dbReference type="EMBL" id="SUX11030.1"/>
    </source>
</evidence>
<dbReference type="SUPFAM" id="SSF48452">
    <property type="entry name" value="TPR-like"/>
    <property type="match status" value="1"/>
</dbReference>
<evidence type="ECO:0000313" key="3">
    <source>
        <dbReference type="Proteomes" id="UP000254920"/>
    </source>
</evidence>
<evidence type="ECO:0008006" key="4">
    <source>
        <dbReference type="Google" id="ProtNLM"/>
    </source>
</evidence>
<organism evidence="2 3">
    <name type="scientific">Campylobacter sputorum subsp. sputorum</name>
    <dbReference type="NCBI Taxonomy" id="32024"/>
    <lineage>
        <taxon>Bacteria</taxon>
        <taxon>Pseudomonadati</taxon>
        <taxon>Campylobacterota</taxon>
        <taxon>Epsilonproteobacteria</taxon>
        <taxon>Campylobacterales</taxon>
        <taxon>Campylobacteraceae</taxon>
        <taxon>Campylobacter</taxon>
    </lineage>
</organism>
<dbReference type="Proteomes" id="UP000254920">
    <property type="component" value="Unassembled WGS sequence"/>
</dbReference>
<dbReference type="RefSeq" id="WP_089181809.1">
    <property type="nucleotide sequence ID" value="NZ_CP043427.1"/>
</dbReference>
<dbReference type="InterPro" id="IPR011990">
    <property type="entry name" value="TPR-like_helical_dom_sf"/>
</dbReference>
<dbReference type="Gene3D" id="1.25.40.10">
    <property type="entry name" value="Tetratricopeptide repeat domain"/>
    <property type="match status" value="1"/>
</dbReference>
<keyword evidence="1" id="KW-0472">Membrane</keyword>
<accession>A0A381DKA2</accession>
<evidence type="ECO:0000256" key="1">
    <source>
        <dbReference type="SAM" id="Phobius"/>
    </source>
</evidence>
<dbReference type="EMBL" id="UFVD01000001">
    <property type="protein sequence ID" value="SUX11030.1"/>
    <property type="molecule type" value="Genomic_DNA"/>
</dbReference>
<keyword evidence="1" id="KW-0812">Transmembrane</keyword>
<proteinExistence type="predicted"/>